<accession>A0A512L4E3</accession>
<dbReference type="Proteomes" id="UP000321337">
    <property type="component" value="Unassembled WGS sequence"/>
</dbReference>
<dbReference type="AlphaFoldDB" id="A0A512L4E3"/>
<comment type="caution">
    <text evidence="10">The sequence shown here is derived from an EMBL/GenBank/DDBJ whole genome shotgun (WGS) entry which is preliminary data.</text>
</comment>
<dbReference type="InterPro" id="IPR053967">
    <property type="entry name" value="LlgE_F_G-like_D1"/>
</dbReference>
<evidence type="ECO:0000259" key="7">
    <source>
        <dbReference type="Pfam" id="PF00460"/>
    </source>
</evidence>
<keyword evidence="11" id="KW-1185">Reference proteome</keyword>
<dbReference type="NCBIfam" id="NF009280">
    <property type="entry name" value="PRK12640.1"/>
    <property type="match status" value="1"/>
</dbReference>
<keyword evidence="10" id="KW-0282">Flagellum</keyword>
<keyword evidence="3 6" id="KW-0975">Bacterial flagellum</keyword>
<dbReference type="RefSeq" id="WP_147070401.1">
    <property type="nucleotide sequence ID" value="NZ_AP021884.1"/>
</dbReference>
<dbReference type="Pfam" id="PF22692">
    <property type="entry name" value="LlgE_F_G_D1"/>
    <property type="match status" value="1"/>
</dbReference>
<reference evidence="10 11" key="1">
    <citation type="submission" date="2019-07" db="EMBL/GenBank/DDBJ databases">
        <title>Whole genome shotgun sequence of Thiobacillus plumbophilus NBRC 107929.</title>
        <authorList>
            <person name="Hosoyama A."/>
            <person name="Uohara A."/>
            <person name="Ohji S."/>
            <person name="Ichikawa N."/>
        </authorList>
    </citation>
    <scope>NUCLEOTIDE SEQUENCE [LARGE SCALE GENOMIC DNA]</scope>
    <source>
        <strain evidence="10 11">NBRC 107929</strain>
    </source>
</reference>
<dbReference type="InterPro" id="IPR010930">
    <property type="entry name" value="Flg_bb/hook_C_dom"/>
</dbReference>
<comment type="subcellular location">
    <subcellularLocation>
        <location evidence="1 6">Bacterial flagellum basal body</location>
    </subcellularLocation>
</comment>
<dbReference type="NCBIfam" id="TIGR02490">
    <property type="entry name" value="flgF"/>
    <property type="match status" value="1"/>
</dbReference>
<feature type="domain" description="Flagellar hook protein FlgE/F/G-like D1" evidence="9">
    <location>
        <begin position="81"/>
        <end position="146"/>
    </location>
</feature>
<organism evidence="10 11">
    <name type="scientific">Sulfuriferula plumbiphila</name>
    <dbReference type="NCBI Taxonomy" id="171865"/>
    <lineage>
        <taxon>Bacteria</taxon>
        <taxon>Pseudomonadati</taxon>
        <taxon>Pseudomonadota</taxon>
        <taxon>Betaproteobacteria</taxon>
        <taxon>Nitrosomonadales</taxon>
        <taxon>Sulfuricellaceae</taxon>
        <taxon>Sulfuriferula</taxon>
    </lineage>
</organism>
<sequence length="246" mass="25599">MDRLIYTAMTGAKHILEQQATTAHNLANATTTGFRAQLDSFRAVPVISDGLPTRAFVVDSTVGSDFTPGAIQQTGRDLDVAVQGQGWIAVEPEGGAEAYTRNGSLKLSENGVLQTQNGLNVLGEGGPISIPPDVTIAIAKDGTVSAIPKTGSPAAVSVLGRIKLVNPPEASLVRGDDGYFRTRDGSPAAADPNVTLVAGALEGSNVSVVEAMVNMISLGRQFEMQMKLLQNAENNANKASQLLSLS</sequence>
<dbReference type="PANTHER" id="PTHR30435:SF18">
    <property type="entry name" value="FLAGELLAR BASAL-BODY ROD PROTEIN FLGF"/>
    <property type="match status" value="1"/>
</dbReference>
<evidence type="ECO:0000259" key="8">
    <source>
        <dbReference type="Pfam" id="PF06429"/>
    </source>
</evidence>
<evidence type="ECO:0000313" key="10">
    <source>
        <dbReference type="EMBL" id="GEP29345.1"/>
    </source>
</evidence>
<dbReference type="InterPro" id="IPR020013">
    <property type="entry name" value="Flagellar_FlgE/F/G"/>
</dbReference>
<dbReference type="SUPFAM" id="SSF117143">
    <property type="entry name" value="Flagellar hook protein flgE"/>
    <property type="match status" value="1"/>
</dbReference>
<dbReference type="InterPro" id="IPR012836">
    <property type="entry name" value="FlgF"/>
</dbReference>
<dbReference type="Pfam" id="PF06429">
    <property type="entry name" value="Flg_bbr_C"/>
    <property type="match status" value="1"/>
</dbReference>
<evidence type="ECO:0000256" key="4">
    <source>
        <dbReference type="ARBA" id="ARBA00038560"/>
    </source>
</evidence>
<feature type="domain" description="Flagellar basal body rod protein N-terminal" evidence="7">
    <location>
        <begin position="5"/>
        <end position="35"/>
    </location>
</feature>
<dbReference type="EMBL" id="BKAD01000004">
    <property type="protein sequence ID" value="GEP29345.1"/>
    <property type="molecule type" value="Genomic_DNA"/>
</dbReference>
<dbReference type="OrthoDB" id="9804559at2"/>
<evidence type="ECO:0000259" key="9">
    <source>
        <dbReference type="Pfam" id="PF22692"/>
    </source>
</evidence>
<dbReference type="GO" id="GO:0030694">
    <property type="term" value="C:bacterial-type flagellum basal body, rod"/>
    <property type="evidence" value="ECO:0007669"/>
    <property type="project" value="UniProtKB-UniRule"/>
</dbReference>
<evidence type="ECO:0000256" key="2">
    <source>
        <dbReference type="ARBA" id="ARBA00009677"/>
    </source>
</evidence>
<evidence type="ECO:0000313" key="11">
    <source>
        <dbReference type="Proteomes" id="UP000321337"/>
    </source>
</evidence>
<comment type="subunit">
    <text evidence="4 6">The basal body constitutes a major portion of the flagellar organelle and consists of five rings (E,L,P,S, and M) mounted on a central rod. The rod consists of about 26 subunits of FlgG in the distal portion, and FlgB, FlgC and FlgF are thought to build up the proximal portion of the rod with about 6 subunits each.</text>
</comment>
<proteinExistence type="inferred from homology"/>
<name>A0A512L4E3_9PROT</name>
<dbReference type="GO" id="GO:0071978">
    <property type="term" value="P:bacterial-type flagellum-dependent swarming motility"/>
    <property type="evidence" value="ECO:0007669"/>
    <property type="project" value="TreeGrafter"/>
</dbReference>
<evidence type="ECO:0000256" key="5">
    <source>
        <dbReference type="ARBA" id="ARBA00040228"/>
    </source>
</evidence>
<gene>
    <name evidence="10" type="primary">flgF</name>
    <name evidence="10" type="ORF">TPL01_04830</name>
</gene>
<evidence type="ECO:0000256" key="6">
    <source>
        <dbReference type="RuleBase" id="RU362116"/>
    </source>
</evidence>
<evidence type="ECO:0000256" key="3">
    <source>
        <dbReference type="ARBA" id="ARBA00023143"/>
    </source>
</evidence>
<keyword evidence="10" id="KW-0969">Cilium</keyword>
<keyword evidence="10" id="KW-0966">Cell projection</keyword>
<dbReference type="PANTHER" id="PTHR30435">
    <property type="entry name" value="FLAGELLAR PROTEIN"/>
    <property type="match status" value="1"/>
</dbReference>
<comment type="similarity">
    <text evidence="2 6">Belongs to the flagella basal body rod proteins family.</text>
</comment>
<evidence type="ECO:0000256" key="1">
    <source>
        <dbReference type="ARBA" id="ARBA00004117"/>
    </source>
</evidence>
<dbReference type="NCBIfam" id="TIGR03506">
    <property type="entry name" value="FlgEFG_subfam"/>
    <property type="match status" value="1"/>
</dbReference>
<dbReference type="InterPro" id="IPR037925">
    <property type="entry name" value="FlgE/F/G-like"/>
</dbReference>
<feature type="domain" description="Flagellar basal-body/hook protein C-terminal" evidence="8">
    <location>
        <begin position="198"/>
        <end position="242"/>
    </location>
</feature>
<protein>
    <recommendedName>
        <fullName evidence="5 6">Flagellar basal-body rod protein FlgF</fullName>
    </recommendedName>
</protein>
<dbReference type="InterPro" id="IPR001444">
    <property type="entry name" value="Flag_bb_rod_N"/>
</dbReference>
<dbReference type="Pfam" id="PF00460">
    <property type="entry name" value="Flg_bb_rod"/>
    <property type="match status" value="1"/>
</dbReference>